<dbReference type="PROSITE" id="PS51257">
    <property type="entry name" value="PROKAR_LIPOPROTEIN"/>
    <property type="match status" value="1"/>
</dbReference>
<dbReference type="EMBL" id="SRID01000011">
    <property type="protein sequence ID" value="TGB18060.1"/>
    <property type="molecule type" value="Genomic_DNA"/>
</dbReference>
<proteinExistence type="inferred from homology"/>
<comment type="similarity">
    <text evidence="1">Belongs to the CapA family.</text>
</comment>
<dbReference type="OrthoDB" id="9810718at2"/>
<evidence type="ECO:0000256" key="1">
    <source>
        <dbReference type="ARBA" id="ARBA00005662"/>
    </source>
</evidence>
<dbReference type="InterPro" id="IPR019079">
    <property type="entry name" value="Capsule_synth_CapA"/>
</dbReference>
<keyword evidence="4" id="KW-1185">Reference proteome</keyword>
<protein>
    <submittedName>
        <fullName evidence="3">CapA family protein</fullName>
    </submittedName>
</protein>
<accession>A0A4Z0HEQ2</accession>
<evidence type="ECO:0000259" key="2">
    <source>
        <dbReference type="SMART" id="SM00854"/>
    </source>
</evidence>
<dbReference type="SUPFAM" id="SSF56300">
    <property type="entry name" value="Metallo-dependent phosphatases"/>
    <property type="match status" value="1"/>
</dbReference>
<sequence length="382" mass="40276">MAHHIRLRTALLFSTLFGLAVGCSGLDDGADRRAAPPPAGARRGFTLLATGDLLIHASVIRQARADAGGEGYDFRRMLAGDRDLVSRADLALCHMETITGRKDGPFSGYPAFKSPPQVSAAARSLGYDSCSTASNHTLDDGPEGVGRTLAAMDGAGLAHAGSARSAAEGRAVTMLRAGGAKVAQLAYTYGTNGIPVPDGKRWLVNLIDPARIVEDARAARRAGAEVVVVSLHWGTEWQQAPDDLQRSVARELTASTAGGRKDIDLIIGTHAHIPQAYEKVNGTWVVYGLGDQIAGVMPDPRGQMGSAARFTFAPPTAAGRSWTVARAEYIPQIVANDPIGVVNLPRALREDPDNARYREALRTIKDAVLSRGAAKDGLIMGG</sequence>
<dbReference type="InterPro" id="IPR029052">
    <property type="entry name" value="Metallo-depent_PP-like"/>
</dbReference>
<dbReference type="SMART" id="SM00854">
    <property type="entry name" value="PGA_cap"/>
    <property type="match status" value="1"/>
</dbReference>
<dbReference type="Gene3D" id="3.60.21.10">
    <property type="match status" value="1"/>
</dbReference>
<reference evidence="3 4" key="1">
    <citation type="submission" date="2019-03" db="EMBL/GenBank/DDBJ databases">
        <authorList>
            <person name="Gonzalez-Pimentel J.L."/>
        </authorList>
    </citation>
    <scope>NUCLEOTIDE SEQUENCE [LARGE SCALE GENOMIC DNA]</scope>
    <source>
        <strain evidence="3 4">JCM 31289</strain>
    </source>
</reference>
<dbReference type="Pfam" id="PF09587">
    <property type="entry name" value="PGA_cap"/>
    <property type="match status" value="1"/>
</dbReference>
<comment type="caution">
    <text evidence="3">The sequence shown here is derived from an EMBL/GenBank/DDBJ whole genome shotgun (WGS) entry which is preliminary data.</text>
</comment>
<dbReference type="PANTHER" id="PTHR33393:SF13">
    <property type="entry name" value="PGA BIOSYNTHESIS PROTEIN CAPA"/>
    <property type="match status" value="1"/>
</dbReference>
<dbReference type="AlphaFoldDB" id="A0A4Z0HEQ2"/>
<evidence type="ECO:0000313" key="3">
    <source>
        <dbReference type="EMBL" id="TGB18060.1"/>
    </source>
</evidence>
<dbReference type="InterPro" id="IPR052169">
    <property type="entry name" value="CW_Biosynth-Accessory"/>
</dbReference>
<dbReference type="RefSeq" id="WP_135337250.1">
    <property type="nucleotide sequence ID" value="NZ_JBHLTX010000051.1"/>
</dbReference>
<dbReference type="Proteomes" id="UP000297948">
    <property type="component" value="Unassembled WGS sequence"/>
</dbReference>
<dbReference type="PANTHER" id="PTHR33393">
    <property type="entry name" value="POLYGLUTAMINE SYNTHESIS ACCESSORY PROTEIN RV0574C-RELATED"/>
    <property type="match status" value="1"/>
</dbReference>
<evidence type="ECO:0000313" key="4">
    <source>
        <dbReference type="Proteomes" id="UP000297948"/>
    </source>
</evidence>
<name>A0A4Z0HEQ2_9ACTN</name>
<feature type="domain" description="Capsule synthesis protein CapA" evidence="2">
    <location>
        <begin position="46"/>
        <end position="296"/>
    </location>
</feature>
<organism evidence="3 4">
    <name type="scientific">Streptomyces palmae</name>
    <dbReference type="NCBI Taxonomy" id="1701085"/>
    <lineage>
        <taxon>Bacteria</taxon>
        <taxon>Bacillati</taxon>
        <taxon>Actinomycetota</taxon>
        <taxon>Actinomycetes</taxon>
        <taxon>Kitasatosporales</taxon>
        <taxon>Streptomycetaceae</taxon>
        <taxon>Streptomyces</taxon>
    </lineage>
</organism>
<dbReference type="CDD" id="cd07381">
    <property type="entry name" value="MPP_CapA"/>
    <property type="match status" value="1"/>
</dbReference>
<gene>
    <name evidence="3" type="ORF">E4099_02600</name>
</gene>